<organism evidence="5 6">
    <name type="scientific">Latilactobacillus curvatus JCM 1096 = DSM 20019</name>
    <dbReference type="NCBI Taxonomy" id="1293592"/>
    <lineage>
        <taxon>Bacteria</taxon>
        <taxon>Bacillati</taxon>
        <taxon>Bacillota</taxon>
        <taxon>Bacilli</taxon>
        <taxon>Lactobacillales</taxon>
        <taxon>Lactobacillaceae</taxon>
        <taxon>Latilactobacillus</taxon>
    </lineage>
</organism>
<sequence length="392" mass="44056">MDNKLKRGLLLVGLILLIIGGTIYHERQKYAVQTQQTQQKMKQLQQQLQATKLELAIQKAKSHEAGIDDRTINHLSAKEQQFVQQLLHDNSFSGTILIVRWNHVLFQGGRGYANFATKQLNSPQTTYQIASIQKSLTAALLMKQVQAGNIDLATPLSRYYPQIKEADQITLKMMVDMRSGLTELSAPEKELSDQARIQYALDHLAVKDIGQHNYSPVNYLLLAGILEQVTHKSYRELVGNQLIIPFKLTSFNFMPNETTGQQATAYGYQQDGYGTPVSEPSYVYMRELGTGNMYATTSSLFRTEQAIVQGKVFKKSLLKTLRSSTTGEYTGGVYNYKDYFTSHGVESGFESSLQMSQNGRSGIVLLSNQYKANPSIGLLTNQLYKQLITLNR</sequence>
<feature type="coiled-coil region" evidence="3">
    <location>
        <begin position="27"/>
        <end position="61"/>
    </location>
</feature>
<comment type="caution">
    <text evidence="5">The sequence shown here is derived from an EMBL/GenBank/DDBJ whole genome shotgun (WGS) entry which is preliminary data.</text>
</comment>
<dbReference type="Pfam" id="PF00144">
    <property type="entry name" value="Beta-lactamase"/>
    <property type="match status" value="1"/>
</dbReference>
<dbReference type="GO" id="GO:0016020">
    <property type="term" value="C:membrane"/>
    <property type="evidence" value="ECO:0007669"/>
    <property type="project" value="UniProtKB-SubCell"/>
</dbReference>
<evidence type="ECO:0000259" key="4">
    <source>
        <dbReference type="Pfam" id="PF00144"/>
    </source>
</evidence>
<name>A0AAJ0LDY9_LATCU</name>
<dbReference type="PANTHER" id="PTHR46825">
    <property type="entry name" value="D-ALANYL-D-ALANINE-CARBOXYPEPTIDASE/ENDOPEPTIDASE AMPH"/>
    <property type="match status" value="1"/>
</dbReference>
<keyword evidence="3" id="KW-0175">Coiled coil</keyword>
<evidence type="ECO:0000313" key="6">
    <source>
        <dbReference type="Proteomes" id="UP000050828"/>
    </source>
</evidence>
<dbReference type="InterPro" id="IPR001466">
    <property type="entry name" value="Beta-lactam-related"/>
</dbReference>
<dbReference type="Gene3D" id="3.40.710.10">
    <property type="entry name" value="DD-peptidase/beta-lactamase superfamily"/>
    <property type="match status" value="1"/>
</dbReference>
<feature type="domain" description="Beta-lactamase-related" evidence="4">
    <location>
        <begin position="81"/>
        <end position="373"/>
    </location>
</feature>
<evidence type="ECO:0000256" key="3">
    <source>
        <dbReference type="SAM" id="Coils"/>
    </source>
</evidence>
<dbReference type="SUPFAM" id="SSF56601">
    <property type="entry name" value="beta-lactamase/transpeptidase-like"/>
    <property type="match status" value="1"/>
</dbReference>
<gene>
    <name evidence="5" type="ORF">FC08_GL001484</name>
</gene>
<comment type="subcellular location">
    <subcellularLocation>
        <location evidence="1">Membrane</location>
    </subcellularLocation>
</comment>
<evidence type="ECO:0000313" key="5">
    <source>
        <dbReference type="EMBL" id="KRK90444.1"/>
    </source>
</evidence>
<evidence type="ECO:0000256" key="2">
    <source>
        <dbReference type="ARBA" id="ARBA00023136"/>
    </source>
</evidence>
<keyword evidence="2" id="KW-0472">Membrane</keyword>
<accession>A0AAJ0LDY9</accession>
<proteinExistence type="predicted"/>
<dbReference type="InterPro" id="IPR050491">
    <property type="entry name" value="AmpC-like"/>
</dbReference>
<reference evidence="5 6" key="1">
    <citation type="journal article" date="2015" name="Genome Announc.">
        <title>Expanding the biotechnology potential of lactobacilli through comparative genomics of 213 strains and associated genera.</title>
        <authorList>
            <person name="Sun Z."/>
            <person name="Harris H.M."/>
            <person name="McCann A."/>
            <person name="Guo C."/>
            <person name="Argimon S."/>
            <person name="Zhang W."/>
            <person name="Yang X."/>
            <person name="Jeffery I.B."/>
            <person name="Cooney J.C."/>
            <person name="Kagawa T.F."/>
            <person name="Liu W."/>
            <person name="Song Y."/>
            <person name="Salvetti E."/>
            <person name="Wrobel A."/>
            <person name="Rasinkangas P."/>
            <person name="Parkhill J."/>
            <person name="Rea M.C."/>
            <person name="O'Sullivan O."/>
            <person name="Ritari J."/>
            <person name="Douillard F.P."/>
            <person name="Paul Ross R."/>
            <person name="Yang R."/>
            <person name="Briner A.E."/>
            <person name="Felis G.E."/>
            <person name="de Vos W.M."/>
            <person name="Barrangou R."/>
            <person name="Klaenhammer T.R."/>
            <person name="Caufield P.W."/>
            <person name="Cui Y."/>
            <person name="Zhang H."/>
            <person name="O'Toole P.W."/>
        </authorList>
    </citation>
    <scope>NUCLEOTIDE SEQUENCE [LARGE SCALE GENOMIC DNA]</scope>
    <source>
        <strain evidence="5 6">DSM 20019</strain>
    </source>
</reference>
<protein>
    <submittedName>
        <fullName evidence="5">Beta-lactamase family protein</fullName>
    </submittedName>
</protein>
<dbReference type="EMBL" id="AZDL01000067">
    <property type="protein sequence ID" value="KRK90444.1"/>
    <property type="molecule type" value="Genomic_DNA"/>
</dbReference>
<evidence type="ECO:0000256" key="1">
    <source>
        <dbReference type="ARBA" id="ARBA00004370"/>
    </source>
</evidence>
<dbReference type="InterPro" id="IPR012338">
    <property type="entry name" value="Beta-lactam/transpept-like"/>
</dbReference>
<dbReference type="Proteomes" id="UP000050828">
    <property type="component" value="Unassembled WGS sequence"/>
</dbReference>
<dbReference type="AlphaFoldDB" id="A0AAJ0LDY9"/>
<dbReference type="PANTHER" id="PTHR46825:SF11">
    <property type="entry name" value="PENICILLIN-BINDING PROTEIN 4"/>
    <property type="match status" value="1"/>
</dbReference>